<dbReference type="AlphaFoldDB" id="A0AAD6D5E6"/>
<gene>
    <name evidence="3" type="ORF">N7494_000243</name>
</gene>
<keyword evidence="1" id="KW-0175">Coiled coil</keyword>
<dbReference type="EMBL" id="JAQIZZ010000001">
    <property type="protein sequence ID" value="KAJ5556328.1"/>
    <property type="molecule type" value="Genomic_DNA"/>
</dbReference>
<evidence type="ECO:0000256" key="2">
    <source>
        <dbReference type="SAM" id="MobiDB-lite"/>
    </source>
</evidence>
<reference evidence="3 4" key="1">
    <citation type="journal article" date="2023" name="IMA Fungus">
        <title>Comparative genomic study of the Penicillium genus elucidates a diverse pangenome and 15 lateral gene transfer events.</title>
        <authorList>
            <person name="Petersen C."/>
            <person name="Sorensen T."/>
            <person name="Nielsen M.R."/>
            <person name="Sondergaard T.E."/>
            <person name="Sorensen J.L."/>
            <person name="Fitzpatrick D.A."/>
            <person name="Frisvad J.C."/>
            <person name="Nielsen K.L."/>
        </authorList>
    </citation>
    <scope>NUCLEOTIDE SEQUENCE [LARGE SCALE GENOMIC DNA]</scope>
    <source>
        <strain evidence="3 4">IBT 35679</strain>
    </source>
</reference>
<feature type="coiled-coil region" evidence="1">
    <location>
        <begin position="98"/>
        <end position="140"/>
    </location>
</feature>
<dbReference type="Gene3D" id="1.20.5.170">
    <property type="match status" value="1"/>
</dbReference>
<feature type="compositionally biased region" description="Polar residues" evidence="2">
    <location>
        <begin position="31"/>
        <end position="41"/>
    </location>
</feature>
<organism evidence="3 4">
    <name type="scientific">Penicillium frequentans</name>
    <dbReference type="NCBI Taxonomy" id="3151616"/>
    <lineage>
        <taxon>Eukaryota</taxon>
        <taxon>Fungi</taxon>
        <taxon>Dikarya</taxon>
        <taxon>Ascomycota</taxon>
        <taxon>Pezizomycotina</taxon>
        <taxon>Eurotiomycetes</taxon>
        <taxon>Eurotiomycetidae</taxon>
        <taxon>Eurotiales</taxon>
        <taxon>Aspergillaceae</taxon>
        <taxon>Penicillium</taxon>
    </lineage>
</organism>
<name>A0AAD6D5E6_9EURO</name>
<sequence>MPGHDPQSDMLSGALSARSYLELSELVPRAETSQSSETPHSWGSAPGTPLDRDGKSGPHVQLRQTLPAMSEKTELGPDRPVRKRGRPRLETAKDAVAIEERRLQIRRAQRTYRQKKETTIQTLRTRVEVLEQTLQNVANIISATDNSTPGTGPTTHDQARTKQLILAEINKTRSSSDETFSLDRSQYITQSSETLRDIFGYHVSHSEHQASGSSPQRKSRFIARSPSPLLNRLFPTTTIYTYSHQESNLSRRLHRFCLEHTYRWLTDPHSDPVSMTRAFGLLPCIHDIPGVCRNFRRVLQSEIGSSLDSFKLPFYTLGGAGTHYPRAESLNNVRRPGKILRRLARILRRGGIRDWDEDWSGDAEPDDRPESVAERAMSKEEQLRSLDLDGDWFDCYDVQGYLEHRGVVLDGSSLSLEVPAATVGDLYGASSDTSASQLYGSASEDSPSEMSGWRYLNQSSYVLDVECFFDLLLANLRILGRAPGFRSWDVDAALRTAIHRRSYS</sequence>
<accession>A0AAD6D5E6</accession>
<dbReference type="InterPro" id="IPR046347">
    <property type="entry name" value="bZIP_sf"/>
</dbReference>
<dbReference type="GO" id="GO:0003700">
    <property type="term" value="F:DNA-binding transcription factor activity"/>
    <property type="evidence" value="ECO:0007669"/>
    <property type="project" value="InterPro"/>
</dbReference>
<evidence type="ECO:0000313" key="3">
    <source>
        <dbReference type="EMBL" id="KAJ5556328.1"/>
    </source>
</evidence>
<protein>
    <recommendedName>
        <fullName evidence="5">BZIP domain-containing protein</fullName>
    </recommendedName>
</protein>
<comment type="caution">
    <text evidence="3">The sequence shown here is derived from an EMBL/GenBank/DDBJ whole genome shotgun (WGS) entry which is preliminary data.</text>
</comment>
<evidence type="ECO:0008006" key="5">
    <source>
        <dbReference type="Google" id="ProtNLM"/>
    </source>
</evidence>
<dbReference type="Proteomes" id="UP001220324">
    <property type="component" value="Unassembled WGS sequence"/>
</dbReference>
<dbReference type="PANTHER" id="PTHR40618">
    <property type="entry name" value="B-ZIP TRANSCRIPTION FACTOR (EUROFUNG)-RELATED"/>
    <property type="match status" value="1"/>
</dbReference>
<feature type="region of interest" description="Disordered" evidence="2">
    <location>
        <begin position="26"/>
        <end position="95"/>
    </location>
</feature>
<dbReference type="CDD" id="cd14688">
    <property type="entry name" value="bZIP_YAP"/>
    <property type="match status" value="1"/>
</dbReference>
<dbReference type="PANTHER" id="PTHR40618:SF1">
    <property type="entry name" value="B-ZIP TRANSCRIPTION FACTOR (EUROFUNG)"/>
    <property type="match status" value="1"/>
</dbReference>
<evidence type="ECO:0000256" key="1">
    <source>
        <dbReference type="SAM" id="Coils"/>
    </source>
</evidence>
<feature type="compositionally biased region" description="Basic and acidic residues" evidence="2">
    <location>
        <begin position="71"/>
        <end position="80"/>
    </location>
</feature>
<evidence type="ECO:0000313" key="4">
    <source>
        <dbReference type="Proteomes" id="UP001220324"/>
    </source>
</evidence>
<dbReference type="SUPFAM" id="SSF57959">
    <property type="entry name" value="Leucine zipper domain"/>
    <property type="match status" value="1"/>
</dbReference>
<proteinExistence type="predicted"/>
<keyword evidence="4" id="KW-1185">Reference proteome</keyword>